<organism evidence="2 3">
    <name type="scientific">Ranitomeya imitator</name>
    <name type="common">mimic poison frog</name>
    <dbReference type="NCBI Taxonomy" id="111125"/>
    <lineage>
        <taxon>Eukaryota</taxon>
        <taxon>Metazoa</taxon>
        <taxon>Chordata</taxon>
        <taxon>Craniata</taxon>
        <taxon>Vertebrata</taxon>
        <taxon>Euteleostomi</taxon>
        <taxon>Amphibia</taxon>
        <taxon>Batrachia</taxon>
        <taxon>Anura</taxon>
        <taxon>Neobatrachia</taxon>
        <taxon>Hyloidea</taxon>
        <taxon>Dendrobatidae</taxon>
        <taxon>Dendrobatinae</taxon>
        <taxon>Ranitomeya</taxon>
    </lineage>
</organism>
<comment type="caution">
    <text evidence="2">The sequence shown here is derived from an EMBL/GenBank/DDBJ whole genome shotgun (WGS) entry which is preliminary data.</text>
</comment>
<dbReference type="PANTHER" id="PTHR22014">
    <property type="entry name" value="RNA-BINDING PROTEIN 33"/>
    <property type="match status" value="1"/>
</dbReference>
<evidence type="ECO:0000313" key="2">
    <source>
        <dbReference type="EMBL" id="CAJ0952078.1"/>
    </source>
</evidence>
<protein>
    <submittedName>
        <fullName evidence="2">Uncharacterized protein</fullName>
    </submittedName>
</protein>
<dbReference type="InterPro" id="IPR039878">
    <property type="entry name" value="RBM33"/>
</dbReference>
<reference evidence="2" key="1">
    <citation type="submission" date="2023-07" db="EMBL/GenBank/DDBJ databases">
        <authorList>
            <person name="Stuckert A."/>
        </authorList>
    </citation>
    <scope>NUCLEOTIDE SEQUENCE</scope>
</reference>
<evidence type="ECO:0000256" key="1">
    <source>
        <dbReference type="SAM" id="MobiDB-lite"/>
    </source>
</evidence>
<dbReference type="Proteomes" id="UP001176940">
    <property type="component" value="Unassembled WGS sequence"/>
</dbReference>
<dbReference type="EMBL" id="CAUEEQ010034280">
    <property type="protein sequence ID" value="CAJ0952078.1"/>
    <property type="molecule type" value="Genomic_DNA"/>
</dbReference>
<name>A0ABN9LVR5_9NEOB</name>
<gene>
    <name evidence="2" type="ORF">RIMI_LOCUS13718046</name>
</gene>
<feature type="compositionally biased region" description="Basic and acidic residues" evidence="1">
    <location>
        <begin position="16"/>
        <end position="30"/>
    </location>
</feature>
<proteinExistence type="predicted"/>
<feature type="region of interest" description="Disordered" evidence="1">
    <location>
        <begin position="231"/>
        <end position="263"/>
    </location>
</feature>
<keyword evidence="3" id="KW-1185">Reference proteome</keyword>
<accession>A0ABN9LVR5</accession>
<sequence length="343" mass="39686">MSNFIEEINHIQKDMVNDDFDQFDKPGAERSRRRRTKDDDWDSELEDDLLEEDFLPGRKTSLDLSDEELNDDLLQSDEEELEITEYSTPAVTVSLNATTGDLSSFDLSKSINEESAAEYEEEATEEVYEEAQELEAAPEDQVETYEENYAELADDQVEYEEEEAADEVLDLEINEPLDEFQVFVLFQHTQEDEEYSQSYKRQKVSEEEQQQYVDDTVEAVQEQETQELLNESEEMLTESQELPSHTKVLDEDDEDEDEEESGRIRFKSERKEGTIIRLSDTSRQRRNIPETLENLCTMRAVRNKEKKSHTQVLPGHLGGRNVCCASVWELEVSHGSIGGFDVS</sequence>
<dbReference type="PANTHER" id="PTHR22014:SF2">
    <property type="entry name" value="RNA-BINDING PROTEIN 33"/>
    <property type="match status" value="1"/>
</dbReference>
<evidence type="ECO:0000313" key="3">
    <source>
        <dbReference type="Proteomes" id="UP001176940"/>
    </source>
</evidence>
<feature type="region of interest" description="Disordered" evidence="1">
    <location>
        <begin position="16"/>
        <end position="43"/>
    </location>
</feature>
<feature type="compositionally biased region" description="Acidic residues" evidence="1">
    <location>
        <begin position="250"/>
        <end position="260"/>
    </location>
</feature>